<comment type="caution">
    <text evidence="4">The sequence shown here is derived from an EMBL/GenBank/DDBJ whole genome shotgun (WGS) entry which is preliminary data.</text>
</comment>
<feature type="region of interest" description="Disordered" evidence="1">
    <location>
        <begin position="126"/>
        <end position="224"/>
    </location>
</feature>
<proteinExistence type="predicted"/>
<dbReference type="Gene3D" id="3.10.350.10">
    <property type="entry name" value="LysM domain"/>
    <property type="match status" value="1"/>
</dbReference>
<keyword evidence="2" id="KW-0812">Transmembrane</keyword>
<evidence type="ECO:0000256" key="2">
    <source>
        <dbReference type="SAM" id="Phobius"/>
    </source>
</evidence>
<evidence type="ECO:0000313" key="4">
    <source>
        <dbReference type="EMBL" id="TDF93142.1"/>
    </source>
</evidence>
<feature type="domain" description="LysM" evidence="3">
    <location>
        <begin position="222"/>
        <end position="279"/>
    </location>
</feature>
<organism evidence="4 5">
    <name type="scientific">Arthrobacter terricola</name>
    <dbReference type="NCBI Taxonomy" id="2547396"/>
    <lineage>
        <taxon>Bacteria</taxon>
        <taxon>Bacillati</taxon>
        <taxon>Actinomycetota</taxon>
        <taxon>Actinomycetes</taxon>
        <taxon>Micrococcales</taxon>
        <taxon>Micrococcaceae</taxon>
        <taxon>Arthrobacter</taxon>
    </lineage>
</organism>
<reference evidence="4 5" key="1">
    <citation type="submission" date="2019-03" db="EMBL/GenBank/DDBJ databases">
        <title>Whole genome sequence of Arthrobacter sp JH1-1.</title>
        <authorList>
            <person name="Trinh H.N."/>
        </authorList>
    </citation>
    <scope>NUCLEOTIDE SEQUENCE [LARGE SCALE GENOMIC DNA]</scope>
    <source>
        <strain evidence="4 5">JH1-1</strain>
    </source>
</reference>
<dbReference type="AlphaFoldDB" id="A0A4R5KDY1"/>
<protein>
    <submittedName>
        <fullName evidence="4">LysM peptidoglycan-binding domain-containing protein</fullName>
    </submittedName>
</protein>
<feature type="transmembrane region" description="Helical" evidence="2">
    <location>
        <begin position="12"/>
        <end position="31"/>
    </location>
</feature>
<keyword evidence="2" id="KW-1133">Transmembrane helix</keyword>
<dbReference type="Proteomes" id="UP000295511">
    <property type="component" value="Unassembled WGS sequence"/>
</dbReference>
<dbReference type="OrthoDB" id="3210682at2"/>
<feature type="transmembrane region" description="Helical" evidence="2">
    <location>
        <begin position="51"/>
        <end position="79"/>
    </location>
</feature>
<accession>A0A4R5KDY1</accession>
<dbReference type="RefSeq" id="WP_133205393.1">
    <property type="nucleotide sequence ID" value="NZ_SMRU01000020.1"/>
</dbReference>
<evidence type="ECO:0000256" key="1">
    <source>
        <dbReference type="SAM" id="MobiDB-lite"/>
    </source>
</evidence>
<sequence length="283" mass="29879">MEQSTRSVRNDAAMAATILLLGVLLAATGMIIVSRWQESASRRQTPMFDDILGLCATVCGLVTVAWWVAGLLFAVATVLLQRSGRIRGAQATARLSPAFMRRLALAILGLNLVGIPLANAAPDPVEPAWSPTDQSVSTAPAWAPTPAAPEETPDASAGHPESVPLTAGHPTMVAERLDTSSVGSAPAPIEPGWQPRQPVTEPGLLGSGQQRSAEQSDANRQGSVVVQRGDSLWSIAARELGPLASDVEVAIHWPKWYEANRQMIGDDPGHLVPGQILNPPPRS</sequence>
<evidence type="ECO:0000259" key="3">
    <source>
        <dbReference type="PROSITE" id="PS51782"/>
    </source>
</evidence>
<evidence type="ECO:0000313" key="5">
    <source>
        <dbReference type="Proteomes" id="UP000295511"/>
    </source>
</evidence>
<feature type="compositionally biased region" description="Polar residues" evidence="1">
    <location>
        <begin position="207"/>
        <end position="224"/>
    </location>
</feature>
<dbReference type="InterPro" id="IPR036779">
    <property type="entry name" value="LysM_dom_sf"/>
</dbReference>
<keyword evidence="2" id="KW-0472">Membrane</keyword>
<dbReference type="InterPro" id="IPR018392">
    <property type="entry name" value="LysM"/>
</dbReference>
<feature type="compositionally biased region" description="Low complexity" evidence="1">
    <location>
        <begin position="137"/>
        <end position="157"/>
    </location>
</feature>
<dbReference type="CDD" id="cd00118">
    <property type="entry name" value="LysM"/>
    <property type="match status" value="1"/>
</dbReference>
<gene>
    <name evidence="4" type="ORF">E1809_16845</name>
</gene>
<dbReference type="PROSITE" id="PS51782">
    <property type="entry name" value="LYSM"/>
    <property type="match status" value="1"/>
</dbReference>
<name>A0A4R5KDY1_9MICC</name>
<dbReference type="EMBL" id="SMRU01000020">
    <property type="protein sequence ID" value="TDF93142.1"/>
    <property type="molecule type" value="Genomic_DNA"/>
</dbReference>
<keyword evidence="5" id="KW-1185">Reference proteome</keyword>